<dbReference type="Pfam" id="PF17820">
    <property type="entry name" value="PDZ_6"/>
    <property type="match status" value="1"/>
</dbReference>
<dbReference type="CDD" id="cd07560">
    <property type="entry name" value="Peptidase_S41_CPP"/>
    <property type="match status" value="1"/>
</dbReference>
<dbReference type="KEGG" id="fte:Fluta_3647"/>
<dbReference type="InterPro" id="IPR004447">
    <property type="entry name" value="Peptidase_S41A"/>
</dbReference>
<evidence type="ECO:0000313" key="9">
    <source>
        <dbReference type="Proteomes" id="UP000007463"/>
    </source>
</evidence>
<proteinExistence type="inferred from homology"/>
<accession>F2IEP9</accession>
<dbReference type="CDD" id="cd06782">
    <property type="entry name" value="cpPDZ_CPP-like"/>
    <property type="match status" value="1"/>
</dbReference>
<keyword evidence="3 5" id="KW-0378">Hydrolase</keyword>
<dbReference type="GO" id="GO:0007165">
    <property type="term" value="P:signal transduction"/>
    <property type="evidence" value="ECO:0007669"/>
    <property type="project" value="TreeGrafter"/>
</dbReference>
<feature type="signal peptide" evidence="6">
    <location>
        <begin position="1"/>
        <end position="21"/>
    </location>
</feature>
<evidence type="ECO:0000256" key="1">
    <source>
        <dbReference type="ARBA" id="ARBA00009179"/>
    </source>
</evidence>
<evidence type="ECO:0000259" key="7">
    <source>
        <dbReference type="PROSITE" id="PS50106"/>
    </source>
</evidence>
<dbReference type="Proteomes" id="UP000007463">
    <property type="component" value="Chromosome"/>
</dbReference>
<name>F2IEP9_FLUTR</name>
<dbReference type="SUPFAM" id="SSF50156">
    <property type="entry name" value="PDZ domain-like"/>
    <property type="match status" value="1"/>
</dbReference>
<dbReference type="GO" id="GO:0006508">
    <property type="term" value="P:proteolysis"/>
    <property type="evidence" value="ECO:0007669"/>
    <property type="project" value="UniProtKB-KW"/>
</dbReference>
<dbReference type="RefSeq" id="WP_013688383.1">
    <property type="nucleotide sequence ID" value="NC_015321.1"/>
</dbReference>
<dbReference type="SMART" id="SM00228">
    <property type="entry name" value="PDZ"/>
    <property type="match status" value="1"/>
</dbReference>
<dbReference type="InterPro" id="IPR036034">
    <property type="entry name" value="PDZ_sf"/>
</dbReference>
<dbReference type="GO" id="GO:0004175">
    <property type="term" value="F:endopeptidase activity"/>
    <property type="evidence" value="ECO:0007669"/>
    <property type="project" value="TreeGrafter"/>
</dbReference>
<dbReference type="GO" id="GO:0030288">
    <property type="term" value="C:outer membrane-bounded periplasmic space"/>
    <property type="evidence" value="ECO:0007669"/>
    <property type="project" value="TreeGrafter"/>
</dbReference>
<dbReference type="SMART" id="SM00245">
    <property type="entry name" value="TSPc"/>
    <property type="match status" value="1"/>
</dbReference>
<feature type="chain" id="PRO_5003283638" evidence="6">
    <location>
        <begin position="22"/>
        <end position="537"/>
    </location>
</feature>
<dbReference type="SUPFAM" id="SSF52096">
    <property type="entry name" value="ClpP/crotonase"/>
    <property type="match status" value="1"/>
</dbReference>
<dbReference type="PANTHER" id="PTHR32060:SF30">
    <property type="entry name" value="CARBOXY-TERMINAL PROCESSING PROTEASE CTPA"/>
    <property type="match status" value="1"/>
</dbReference>
<dbReference type="InterPro" id="IPR005151">
    <property type="entry name" value="Tail-specific_protease"/>
</dbReference>
<dbReference type="STRING" id="755732.Fluta_3647"/>
<keyword evidence="6" id="KW-0732">Signal</keyword>
<dbReference type="GO" id="GO:0008236">
    <property type="term" value="F:serine-type peptidase activity"/>
    <property type="evidence" value="ECO:0007669"/>
    <property type="project" value="UniProtKB-KW"/>
</dbReference>
<dbReference type="PROSITE" id="PS50106">
    <property type="entry name" value="PDZ"/>
    <property type="match status" value="1"/>
</dbReference>
<dbReference type="Gene3D" id="3.30.750.44">
    <property type="match status" value="1"/>
</dbReference>
<gene>
    <name evidence="8" type="ordered locus">Fluta_3647</name>
</gene>
<dbReference type="Gene3D" id="3.90.226.10">
    <property type="entry name" value="2-enoyl-CoA Hydratase, Chain A, domain 1"/>
    <property type="match status" value="1"/>
</dbReference>
<protein>
    <submittedName>
        <fullName evidence="8">Carboxyl-terminal protease</fullName>
    </submittedName>
</protein>
<evidence type="ECO:0000256" key="6">
    <source>
        <dbReference type="SAM" id="SignalP"/>
    </source>
</evidence>
<organism evidence="8 9">
    <name type="scientific">Fluviicola taffensis (strain DSM 16823 / NCIMB 13979 / RW262)</name>
    <dbReference type="NCBI Taxonomy" id="755732"/>
    <lineage>
        <taxon>Bacteria</taxon>
        <taxon>Pseudomonadati</taxon>
        <taxon>Bacteroidota</taxon>
        <taxon>Flavobacteriia</taxon>
        <taxon>Flavobacteriales</taxon>
        <taxon>Crocinitomicaceae</taxon>
        <taxon>Fluviicola</taxon>
    </lineage>
</organism>
<evidence type="ECO:0000256" key="2">
    <source>
        <dbReference type="ARBA" id="ARBA00022670"/>
    </source>
</evidence>
<evidence type="ECO:0000313" key="8">
    <source>
        <dbReference type="EMBL" id="AEA45616.1"/>
    </source>
</evidence>
<dbReference type="AlphaFoldDB" id="F2IEP9"/>
<dbReference type="InterPro" id="IPR041489">
    <property type="entry name" value="PDZ_6"/>
</dbReference>
<evidence type="ECO:0000256" key="4">
    <source>
        <dbReference type="ARBA" id="ARBA00022825"/>
    </source>
</evidence>
<dbReference type="eggNOG" id="COG0793">
    <property type="taxonomic scope" value="Bacteria"/>
</dbReference>
<dbReference type="Pfam" id="PF03572">
    <property type="entry name" value="Peptidase_S41"/>
    <property type="match status" value="1"/>
</dbReference>
<dbReference type="Gene3D" id="2.30.42.10">
    <property type="match status" value="1"/>
</dbReference>
<keyword evidence="4 5" id="KW-0720">Serine protease</keyword>
<evidence type="ECO:0000256" key="5">
    <source>
        <dbReference type="RuleBase" id="RU004404"/>
    </source>
</evidence>
<evidence type="ECO:0000256" key="3">
    <source>
        <dbReference type="ARBA" id="ARBA00022801"/>
    </source>
</evidence>
<dbReference type="PANTHER" id="PTHR32060">
    <property type="entry name" value="TAIL-SPECIFIC PROTEASE"/>
    <property type="match status" value="1"/>
</dbReference>
<dbReference type="InterPro" id="IPR001478">
    <property type="entry name" value="PDZ"/>
</dbReference>
<reference evidence="8 9" key="1">
    <citation type="journal article" date="2011" name="Stand. Genomic Sci.">
        <title>Complete genome sequence of the gliding freshwater bacterium Fluviicola taffensis type strain (RW262).</title>
        <authorList>
            <person name="Woyke T."/>
            <person name="Chertkov O."/>
            <person name="Lapidus A."/>
            <person name="Nolan M."/>
            <person name="Lucas S."/>
            <person name="Del Rio T.G."/>
            <person name="Tice H."/>
            <person name="Cheng J.F."/>
            <person name="Tapia R."/>
            <person name="Han C."/>
            <person name="Goodwin L."/>
            <person name="Pitluck S."/>
            <person name="Liolios K."/>
            <person name="Pagani I."/>
            <person name="Ivanova N."/>
            <person name="Huntemann M."/>
            <person name="Mavromatis K."/>
            <person name="Mikhailova N."/>
            <person name="Pati A."/>
            <person name="Chen A."/>
            <person name="Palaniappan K."/>
            <person name="Land M."/>
            <person name="Hauser L."/>
            <person name="Brambilla E.M."/>
            <person name="Rohde M."/>
            <person name="Mwirichia R."/>
            <person name="Sikorski J."/>
            <person name="Tindall B.J."/>
            <person name="Goker M."/>
            <person name="Bristow J."/>
            <person name="Eisen J.A."/>
            <person name="Markowitz V."/>
            <person name="Hugenholtz P."/>
            <person name="Klenk H.P."/>
            <person name="Kyrpides N.C."/>
        </authorList>
    </citation>
    <scope>NUCLEOTIDE SEQUENCE [LARGE SCALE GENOMIC DNA]</scope>
    <source>
        <strain evidence="9">DSM 16823 / RW262 / RW262</strain>
    </source>
</reference>
<dbReference type="NCBIfam" id="TIGR00225">
    <property type="entry name" value="prc"/>
    <property type="match status" value="1"/>
</dbReference>
<reference evidence="9" key="2">
    <citation type="submission" date="2011-02" db="EMBL/GenBank/DDBJ databases">
        <title>The complete genome of Fluviicola taffensis DSM 16823.</title>
        <authorList>
            <consortium name="US DOE Joint Genome Institute (JGI-PGF)"/>
            <person name="Lucas S."/>
            <person name="Copeland A."/>
            <person name="Lapidus A."/>
            <person name="Bruce D."/>
            <person name="Goodwin L."/>
            <person name="Pitluck S."/>
            <person name="Kyrpides N."/>
            <person name="Mavromatis K."/>
            <person name="Ivanova N."/>
            <person name="Mikhailova N."/>
            <person name="Pagani I."/>
            <person name="Chertkov O."/>
            <person name="Detter J.C."/>
            <person name="Han C."/>
            <person name="Tapia R."/>
            <person name="Land M."/>
            <person name="Hauser L."/>
            <person name="Markowitz V."/>
            <person name="Cheng J.-F."/>
            <person name="Hugenholtz P."/>
            <person name="Woyke T."/>
            <person name="Wu D."/>
            <person name="Tindall B."/>
            <person name="Pomrenke H.G."/>
            <person name="Brambilla E."/>
            <person name="Klenk H.-P."/>
            <person name="Eisen J.A."/>
        </authorList>
    </citation>
    <scope>NUCLEOTIDE SEQUENCE [LARGE SCALE GENOMIC DNA]</scope>
    <source>
        <strain evidence="9">DSM 16823 / RW262 / RW262</strain>
    </source>
</reference>
<feature type="domain" description="PDZ" evidence="7">
    <location>
        <begin position="73"/>
        <end position="166"/>
    </location>
</feature>
<dbReference type="HOGENOM" id="CLU_017295_2_1_10"/>
<keyword evidence="2 5" id="KW-0645">Protease</keyword>
<dbReference type="InterPro" id="IPR029045">
    <property type="entry name" value="ClpP/crotonase-like_dom_sf"/>
</dbReference>
<comment type="similarity">
    <text evidence="1 5">Belongs to the peptidase S41A family.</text>
</comment>
<sequence length="537" mass="60871" precursor="true">MKYYSVILILLVSINSFFASAQKTPTDPRVPTNGQRLDEIFMYINKLYVDPVNDKELMDAAIISMLEKLDPHTVYIPKDEVEAANVAIDGSFVGIGVRFQILKDTLMVVETIAGGPSEKLGIRAGDKIVMIDGQNVAGIGLKNTQVREKLLGEAGTKVRVDILRKAQKKQINYVITRDKVPVNSVDCAYLVTPKIGYLKLTSFSRTSHDEIKKGLEKLKAQGMESLILDLQGNGGGLLYAAQLIADELLSDDKLIVYSEGRSQPRQDLNAGRSGSWEKGKVVILIDDNSASASEILSGAVQDWDRGLIVGRRSYGKGLVQRPIDLSDGSQMRLTIARYFTPSGRFIQRSYENIDDYKNEYMRRFMHGEFSHIDSIKLPDSLKFETRITKRPVYGGGGIMPDFFVPIDTSEITDLYRKVVQNGSYGSFPLSFVDKNRDELNKKYESIDQFITNFKVDKKLMDEFFDFVKKENKDFEFKEDEYKISKEIMELRLKATIANDLFGIEAFYKIYNQKNEILQKAIQLLETKEYDKQKLAMN</sequence>
<dbReference type="EMBL" id="CP002542">
    <property type="protein sequence ID" value="AEA45616.1"/>
    <property type="molecule type" value="Genomic_DNA"/>
</dbReference>
<keyword evidence="9" id="KW-1185">Reference proteome</keyword>
<dbReference type="OrthoDB" id="9812068at2"/>